<protein>
    <submittedName>
        <fullName evidence="1">Uncharacterized protein</fullName>
    </submittedName>
</protein>
<organism evidence="1 2">
    <name type="scientific">Planoprotostelium fungivorum</name>
    <dbReference type="NCBI Taxonomy" id="1890364"/>
    <lineage>
        <taxon>Eukaryota</taxon>
        <taxon>Amoebozoa</taxon>
        <taxon>Evosea</taxon>
        <taxon>Variosea</taxon>
        <taxon>Cavosteliida</taxon>
        <taxon>Cavosteliaceae</taxon>
        <taxon>Planoprotostelium</taxon>
    </lineage>
</organism>
<keyword evidence="2" id="KW-1185">Reference proteome</keyword>
<dbReference type="EMBL" id="MDYQ01000071">
    <property type="protein sequence ID" value="PRP84006.1"/>
    <property type="molecule type" value="Genomic_DNA"/>
</dbReference>
<dbReference type="InParanoid" id="A0A2P6NJ74"/>
<evidence type="ECO:0000313" key="1">
    <source>
        <dbReference type="EMBL" id="PRP84006.1"/>
    </source>
</evidence>
<gene>
    <name evidence="1" type="ORF">PROFUN_08603</name>
</gene>
<proteinExistence type="predicted"/>
<sequence>MIHLTRWYSSVLPLQWRGIVLYIRNPLYTAVTVQKNPLLLSIPYRPPVFMATRSLRDLSLSFRIAPAPKAMMIVRFSKEGQPFVSLVDDMAKSILSPLLDNSGSGRNEDVRSFWKTIETVGRGETEREEVKFQVSGSPLSVKFRQTRANGETTVIVTARKTKRAQSQMIPSSNRSGIPMELNGLINAIEQDVIGKILGIDQMFLGLFEAVRGRYSIFAVSPSFAHLLHYSQPHELRGMNTTDLSCPTAESGIIFDQISSNMNPDTKTATLSTSLHHFPGIFFFFAIREITPGVNLSLFIAHDHNRHSMGPPPPAVPALPGNPVWRRSEWDEVLENCLHYIHFNRHHASHSKMTLPKEFLEDSKRVYCYVYTGERGFLPSGNSDGYIWRSSCGIVSGGSMKKKYHYVDLPDGKKLRRRVMWLEQVKDLYIVEYRHHDNNYTAADLLLGPDCMDWDRLLHRVHAANQHLNNSLASIQSGHFNRAETRVNQSEIGSENVVSYVNDILTNWATEYGRQ</sequence>
<accession>A0A2P6NJ74</accession>
<comment type="caution">
    <text evidence="1">The sequence shown here is derived from an EMBL/GenBank/DDBJ whole genome shotgun (WGS) entry which is preliminary data.</text>
</comment>
<evidence type="ECO:0000313" key="2">
    <source>
        <dbReference type="Proteomes" id="UP000241769"/>
    </source>
</evidence>
<reference evidence="1 2" key="1">
    <citation type="journal article" date="2018" name="Genome Biol. Evol.">
        <title>Multiple Roots of Fruiting Body Formation in Amoebozoa.</title>
        <authorList>
            <person name="Hillmann F."/>
            <person name="Forbes G."/>
            <person name="Novohradska S."/>
            <person name="Ferling I."/>
            <person name="Riege K."/>
            <person name="Groth M."/>
            <person name="Westermann M."/>
            <person name="Marz M."/>
            <person name="Spaller T."/>
            <person name="Winckler T."/>
            <person name="Schaap P."/>
            <person name="Glockner G."/>
        </authorList>
    </citation>
    <scope>NUCLEOTIDE SEQUENCE [LARGE SCALE GENOMIC DNA]</scope>
    <source>
        <strain evidence="1 2">Jena</strain>
    </source>
</reference>
<name>A0A2P6NJ74_9EUKA</name>
<dbReference type="Proteomes" id="UP000241769">
    <property type="component" value="Unassembled WGS sequence"/>
</dbReference>
<dbReference type="AlphaFoldDB" id="A0A2P6NJ74"/>